<gene>
    <name evidence="2" type="ORF">GCM10010389_14090</name>
</gene>
<reference evidence="2" key="1">
    <citation type="journal article" date="2014" name="Int. J. Syst. Evol. Microbiol.">
        <title>Complete genome sequence of Corynebacterium casei LMG S-19264T (=DSM 44701T), isolated from a smear-ripened cheese.</title>
        <authorList>
            <consortium name="US DOE Joint Genome Institute (JGI-PGF)"/>
            <person name="Walter F."/>
            <person name="Albersmeier A."/>
            <person name="Kalinowski J."/>
            <person name="Ruckert C."/>
        </authorList>
    </citation>
    <scope>NUCLEOTIDE SEQUENCE</scope>
    <source>
        <strain evidence="2">JCM 5016</strain>
    </source>
</reference>
<accession>A0A918QXQ6</accession>
<dbReference type="AlphaFoldDB" id="A0A918QXQ6"/>
<dbReference type="RefSeq" id="WP_190056431.1">
    <property type="nucleotide sequence ID" value="NZ_BMWH01000003.1"/>
</dbReference>
<reference evidence="2" key="2">
    <citation type="submission" date="2020-09" db="EMBL/GenBank/DDBJ databases">
        <authorList>
            <person name="Sun Q."/>
            <person name="Ohkuma M."/>
        </authorList>
    </citation>
    <scope>NUCLEOTIDE SEQUENCE</scope>
    <source>
        <strain evidence="2">JCM 5016</strain>
    </source>
</reference>
<organism evidence="2 3">
    <name type="scientific">Streptomyces echinoruber</name>
    <dbReference type="NCBI Taxonomy" id="68898"/>
    <lineage>
        <taxon>Bacteria</taxon>
        <taxon>Bacillati</taxon>
        <taxon>Actinomycetota</taxon>
        <taxon>Actinomycetes</taxon>
        <taxon>Kitasatosporales</taxon>
        <taxon>Streptomycetaceae</taxon>
        <taxon>Streptomyces</taxon>
    </lineage>
</organism>
<feature type="compositionally biased region" description="Basic and acidic residues" evidence="1">
    <location>
        <begin position="38"/>
        <end position="47"/>
    </location>
</feature>
<evidence type="ECO:0000313" key="3">
    <source>
        <dbReference type="Proteomes" id="UP000623010"/>
    </source>
</evidence>
<dbReference type="Proteomes" id="UP000623010">
    <property type="component" value="Unassembled WGS sequence"/>
</dbReference>
<sequence length="57" mass="6879">MFAYELHQARSADLLREAARHRLAQEALRHRRSATRHRAQDRSPTDRSRRHWFTRAA</sequence>
<proteinExistence type="predicted"/>
<protein>
    <submittedName>
        <fullName evidence="2">Uncharacterized protein</fullName>
    </submittedName>
</protein>
<evidence type="ECO:0000256" key="1">
    <source>
        <dbReference type="SAM" id="MobiDB-lite"/>
    </source>
</evidence>
<evidence type="ECO:0000313" key="2">
    <source>
        <dbReference type="EMBL" id="GGZ77511.1"/>
    </source>
</evidence>
<feature type="region of interest" description="Disordered" evidence="1">
    <location>
        <begin position="29"/>
        <end position="57"/>
    </location>
</feature>
<comment type="caution">
    <text evidence="2">The sequence shown here is derived from an EMBL/GenBank/DDBJ whole genome shotgun (WGS) entry which is preliminary data.</text>
</comment>
<feature type="compositionally biased region" description="Basic residues" evidence="1">
    <location>
        <begin position="48"/>
        <end position="57"/>
    </location>
</feature>
<keyword evidence="3" id="KW-1185">Reference proteome</keyword>
<name>A0A918QXQ6_9ACTN</name>
<dbReference type="EMBL" id="BMWH01000003">
    <property type="protein sequence ID" value="GGZ77511.1"/>
    <property type="molecule type" value="Genomic_DNA"/>
</dbReference>